<dbReference type="InterPro" id="IPR036390">
    <property type="entry name" value="WH_DNA-bd_sf"/>
</dbReference>
<keyword evidence="3" id="KW-0238">DNA-binding</keyword>
<dbReference type="PROSITE" id="PS50931">
    <property type="entry name" value="HTH_LYSR"/>
    <property type="match status" value="1"/>
</dbReference>
<dbReference type="InterPro" id="IPR000847">
    <property type="entry name" value="LysR_HTH_N"/>
</dbReference>
<evidence type="ECO:0000256" key="5">
    <source>
        <dbReference type="SAM" id="MobiDB-lite"/>
    </source>
</evidence>
<evidence type="ECO:0000256" key="2">
    <source>
        <dbReference type="ARBA" id="ARBA00023015"/>
    </source>
</evidence>
<keyword evidence="8" id="KW-1185">Reference proteome</keyword>
<dbReference type="PANTHER" id="PTHR30346">
    <property type="entry name" value="TRANSCRIPTIONAL DUAL REGULATOR HCAR-RELATED"/>
    <property type="match status" value="1"/>
</dbReference>
<comment type="caution">
    <text evidence="7">The sequence shown here is derived from an EMBL/GenBank/DDBJ whole genome shotgun (WGS) entry which is preliminary data.</text>
</comment>
<comment type="similarity">
    <text evidence="1">Belongs to the LysR transcriptional regulatory family.</text>
</comment>
<protein>
    <recommendedName>
        <fullName evidence="6">HTH lysR-type domain-containing protein</fullName>
    </recommendedName>
</protein>
<evidence type="ECO:0000313" key="8">
    <source>
        <dbReference type="Proteomes" id="UP000542674"/>
    </source>
</evidence>
<dbReference type="Gene3D" id="1.10.10.10">
    <property type="entry name" value="Winged helix-like DNA-binding domain superfamily/Winged helix DNA-binding domain"/>
    <property type="match status" value="1"/>
</dbReference>
<reference evidence="7 8" key="1">
    <citation type="submission" date="2020-08" db="EMBL/GenBank/DDBJ databases">
        <title>Sequencing the genomes of 1000 actinobacteria strains.</title>
        <authorList>
            <person name="Klenk H.-P."/>
        </authorList>
    </citation>
    <scope>NUCLEOTIDE SEQUENCE [LARGE SCALE GENOMIC DNA]</scope>
    <source>
        <strain evidence="7 8">DSM 45084</strain>
    </source>
</reference>
<dbReference type="GO" id="GO:0032993">
    <property type="term" value="C:protein-DNA complex"/>
    <property type="evidence" value="ECO:0007669"/>
    <property type="project" value="TreeGrafter"/>
</dbReference>
<dbReference type="EMBL" id="JACHJS010000001">
    <property type="protein sequence ID" value="MBB4966223.1"/>
    <property type="molecule type" value="Genomic_DNA"/>
</dbReference>
<keyword evidence="2" id="KW-0805">Transcription regulation</keyword>
<keyword evidence="4" id="KW-0804">Transcription</keyword>
<dbReference type="GO" id="GO:0003677">
    <property type="term" value="F:DNA binding"/>
    <property type="evidence" value="ECO:0007669"/>
    <property type="project" value="UniProtKB-KW"/>
</dbReference>
<dbReference type="SUPFAM" id="SSF46785">
    <property type="entry name" value="Winged helix' DNA-binding domain"/>
    <property type="match status" value="1"/>
</dbReference>
<evidence type="ECO:0000259" key="6">
    <source>
        <dbReference type="PROSITE" id="PS50931"/>
    </source>
</evidence>
<gene>
    <name evidence="7" type="ORF">F4559_003582</name>
</gene>
<feature type="compositionally biased region" description="Basic residues" evidence="5">
    <location>
        <begin position="133"/>
        <end position="146"/>
    </location>
</feature>
<evidence type="ECO:0000256" key="1">
    <source>
        <dbReference type="ARBA" id="ARBA00009437"/>
    </source>
</evidence>
<proteinExistence type="inferred from homology"/>
<dbReference type="Pfam" id="PF00126">
    <property type="entry name" value="HTH_1"/>
    <property type="match status" value="1"/>
</dbReference>
<name>A0A7W7T453_9PSEU</name>
<sequence>MIDIRHLTSFPAVAGERTITRAAARLHLTQQTVSTHVHRIERALGITLLVRTSRGVLLTPADAELAAGGQAVVDDLAAPANRVRAVASGQAGAVHLAWSHWRTSATNRPCCPTCARRPRPSGTGWWTRVPPTARRRAAGARRRWRTRSWTSRAGGASGSHRGHWAGSRPPGTCAGSRSSTRRRSTSRSVWTDRAPRDVIARLVAEVRSVTGFRDLHAA</sequence>
<organism evidence="7 8">
    <name type="scientific">Saccharothrix violaceirubra</name>
    <dbReference type="NCBI Taxonomy" id="413306"/>
    <lineage>
        <taxon>Bacteria</taxon>
        <taxon>Bacillati</taxon>
        <taxon>Actinomycetota</taxon>
        <taxon>Actinomycetes</taxon>
        <taxon>Pseudonocardiales</taxon>
        <taxon>Pseudonocardiaceae</taxon>
        <taxon>Saccharothrix</taxon>
    </lineage>
</organism>
<dbReference type="PRINTS" id="PR00039">
    <property type="entry name" value="HTHLYSR"/>
</dbReference>
<feature type="region of interest" description="Disordered" evidence="5">
    <location>
        <begin position="125"/>
        <end position="189"/>
    </location>
</feature>
<feature type="domain" description="HTH lysR-type" evidence="6">
    <location>
        <begin position="2"/>
        <end position="59"/>
    </location>
</feature>
<dbReference type="GO" id="GO:0003700">
    <property type="term" value="F:DNA-binding transcription factor activity"/>
    <property type="evidence" value="ECO:0007669"/>
    <property type="project" value="InterPro"/>
</dbReference>
<evidence type="ECO:0000313" key="7">
    <source>
        <dbReference type="EMBL" id="MBB4966223.1"/>
    </source>
</evidence>
<dbReference type="AlphaFoldDB" id="A0A7W7T453"/>
<dbReference type="Proteomes" id="UP000542674">
    <property type="component" value="Unassembled WGS sequence"/>
</dbReference>
<dbReference type="PANTHER" id="PTHR30346:SF0">
    <property type="entry name" value="HCA OPERON TRANSCRIPTIONAL ACTIVATOR HCAR"/>
    <property type="match status" value="1"/>
</dbReference>
<evidence type="ECO:0000256" key="3">
    <source>
        <dbReference type="ARBA" id="ARBA00023125"/>
    </source>
</evidence>
<dbReference type="RefSeq" id="WP_221447268.1">
    <property type="nucleotide sequence ID" value="NZ_BAABAI010000005.1"/>
</dbReference>
<evidence type="ECO:0000256" key="4">
    <source>
        <dbReference type="ARBA" id="ARBA00023163"/>
    </source>
</evidence>
<accession>A0A7W7T453</accession>
<dbReference type="InterPro" id="IPR036388">
    <property type="entry name" value="WH-like_DNA-bd_sf"/>
</dbReference>